<dbReference type="RefSeq" id="WP_107896278.1">
    <property type="nucleotide sequence ID" value="NZ_PYWM01000019.1"/>
</dbReference>
<reference evidence="1 2" key="1">
    <citation type="submission" date="2019-04" db="EMBL/GenBank/DDBJ databases">
        <title>Lysinibacillus genome sequencing.</title>
        <authorList>
            <person name="Dunlap C."/>
        </authorList>
    </citation>
    <scope>NUCLEOTIDE SEQUENCE [LARGE SCALE GENOMIC DNA]</scope>
    <source>
        <strain evidence="1 2">CCTCC AB 2010389</strain>
    </source>
</reference>
<keyword evidence="2" id="KW-1185">Reference proteome</keyword>
<sequence>MEAKVIKIIDDYRIVLNVGSNDRVTEGMLFQIIEKQGEEILDPDTGESYGTLDIVKATLRVIAVYPKMCICTNSKSTKALGDPLAFSITARLNVNLNQVSGGYNQNIISPIQLGDLAYKK</sequence>
<comment type="caution">
    <text evidence="1">The sequence shown here is derived from an EMBL/GenBank/DDBJ whole genome shotgun (WGS) entry which is preliminary data.</text>
</comment>
<dbReference type="InterPro" id="IPR038165">
    <property type="entry name" value="FlgT_C_sf"/>
</dbReference>
<evidence type="ECO:0000313" key="2">
    <source>
        <dbReference type="Proteomes" id="UP000308744"/>
    </source>
</evidence>
<evidence type="ECO:0000313" key="1">
    <source>
        <dbReference type="EMBL" id="TKI53614.1"/>
    </source>
</evidence>
<dbReference type="AlphaFoldDB" id="A0A4U2Y0X0"/>
<proteinExistence type="predicted"/>
<dbReference type="Proteomes" id="UP000308744">
    <property type="component" value="Unassembled WGS sequence"/>
</dbReference>
<accession>A0A4U2Y0X0</accession>
<dbReference type="EMBL" id="SZPU01000105">
    <property type="protein sequence ID" value="TKI53614.1"/>
    <property type="molecule type" value="Genomic_DNA"/>
</dbReference>
<protein>
    <submittedName>
        <fullName evidence="1">Uncharacterized protein</fullName>
    </submittedName>
</protein>
<organism evidence="1 2">
    <name type="scientific">Lysinibacillus mangiferihumi</name>
    <dbReference type="NCBI Taxonomy" id="1130819"/>
    <lineage>
        <taxon>Bacteria</taxon>
        <taxon>Bacillati</taxon>
        <taxon>Bacillota</taxon>
        <taxon>Bacilli</taxon>
        <taxon>Bacillales</taxon>
        <taxon>Bacillaceae</taxon>
        <taxon>Lysinibacillus</taxon>
    </lineage>
</organism>
<name>A0A4U2Y0X0_9BACI</name>
<dbReference type="Gene3D" id="2.40.10.410">
    <property type="entry name" value="FlgT, C-terminal domain"/>
    <property type="match status" value="1"/>
</dbReference>
<gene>
    <name evidence="1" type="ORF">FC756_22970</name>
</gene>